<accession>A0A809QYE5</accession>
<reference evidence="11" key="1">
    <citation type="journal article" name="DNA Res.">
        <title>The physiological potential of anammox bacteria as revealed by their core genome structure.</title>
        <authorList>
            <person name="Okubo T."/>
            <person name="Toyoda A."/>
            <person name="Fukuhara K."/>
            <person name="Uchiyama I."/>
            <person name="Harigaya Y."/>
            <person name="Kuroiwa M."/>
            <person name="Suzuki T."/>
            <person name="Murakami Y."/>
            <person name="Suwa Y."/>
            <person name="Takami H."/>
        </authorList>
    </citation>
    <scope>NUCLEOTIDE SEQUENCE</scope>
    <source>
        <strain evidence="11">317325-3</strain>
    </source>
</reference>
<organism evidence="11 12">
    <name type="scientific">Candidatus Desulfobacillus denitrificans</name>
    <dbReference type="NCBI Taxonomy" id="2608985"/>
    <lineage>
        <taxon>Bacteria</taxon>
        <taxon>Pseudomonadati</taxon>
        <taxon>Pseudomonadota</taxon>
        <taxon>Betaproteobacteria</taxon>
        <taxon>Candidatus Desulfobacillus</taxon>
    </lineage>
</organism>
<dbReference type="Proteomes" id="UP000662914">
    <property type="component" value="Chromosome"/>
</dbReference>
<keyword evidence="4" id="KW-0548">Nucleotidyltransferase</keyword>
<dbReference type="PANTHER" id="PTHR33571">
    <property type="entry name" value="SSL8005 PROTEIN"/>
    <property type="match status" value="1"/>
</dbReference>
<evidence type="ECO:0000256" key="3">
    <source>
        <dbReference type="ARBA" id="ARBA00022679"/>
    </source>
</evidence>
<dbReference type="GO" id="GO:0016779">
    <property type="term" value="F:nucleotidyltransferase activity"/>
    <property type="evidence" value="ECO:0007669"/>
    <property type="project" value="UniProtKB-KW"/>
</dbReference>
<name>A0A809QYE5_9PROT</name>
<keyword evidence="7" id="KW-0067">ATP-binding</keyword>
<proteinExistence type="inferred from homology"/>
<keyword evidence="5" id="KW-0479">Metal-binding</keyword>
<dbReference type="EMBL" id="AP021857">
    <property type="protein sequence ID" value="BBO20443.1"/>
    <property type="molecule type" value="Genomic_DNA"/>
</dbReference>
<feature type="domain" description="Polymerase nucleotidyl transferase" evidence="10">
    <location>
        <begin position="23"/>
        <end position="94"/>
    </location>
</feature>
<evidence type="ECO:0000256" key="1">
    <source>
        <dbReference type="ARBA" id="ARBA00001946"/>
    </source>
</evidence>
<dbReference type="KEGG" id="ddz:DSYM_11420"/>
<evidence type="ECO:0000313" key="12">
    <source>
        <dbReference type="Proteomes" id="UP000662914"/>
    </source>
</evidence>
<dbReference type="GO" id="GO:0046872">
    <property type="term" value="F:metal ion binding"/>
    <property type="evidence" value="ECO:0007669"/>
    <property type="project" value="UniProtKB-KW"/>
</dbReference>
<dbReference type="Gene3D" id="3.30.460.10">
    <property type="entry name" value="Beta Polymerase, domain 2"/>
    <property type="match status" value="1"/>
</dbReference>
<evidence type="ECO:0000313" key="11">
    <source>
        <dbReference type="EMBL" id="BBO20443.1"/>
    </source>
</evidence>
<evidence type="ECO:0000256" key="5">
    <source>
        <dbReference type="ARBA" id="ARBA00022723"/>
    </source>
</evidence>
<dbReference type="InterPro" id="IPR043519">
    <property type="entry name" value="NT_sf"/>
</dbReference>
<keyword evidence="2" id="KW-1277">Toxin-antitoxin system</keyword>
<evidence type="ECO:0000259" key="10">
    <source>
        <dbReference type="Pfam" id="PF01909"/>
    </source>
</evidence>
<dbReference type="PANTHER" id="PTHR33571:SF12">
    <property type="entry name" value="BSL3053 PROTEIN"/>
    <property type="match status" value="1"/>
</dbReference>
<sequence length="96" mass="10270">MKPSESLRKHRDTVLALAASIGAGNVRVFGSVLHGRDTDGSDVDLLVDVPKGTTLLDMARLQSAIEKELGVPVDVLTAGDLPPKFRQVVLQEARPL</sequence>
<dbReference type="GO" id="GO:0005524">
    <property type="term" value="F:ATP binding"/>
    <property type="evidence" value="ECO:0007669"/>
    <property type="project" value="UniProtKB-KW"/>
</dbReference>
<gene>
    <name evidence="11" type="ORF">DSYM_11420</name>
</gene>
<protein>
    <submittedName>
        <fullName evidence="11">Nucleotidyltransferase</fullName>
    </submittedName>
</protein>
<dbReference type="InterPro" id="IPR002934">
    <property type="entry name" value="Polymerase_NTP_transf_dom"/>
</dbReference>
<dbReference type="CDD" id="cd05403">
    <property type="entry name" value="NT_KNTase_like"/>
    <property type="match status" value="1"/>
</dbReference>
<evidence type="ECO:0000256" key="4">
    <source>
        <dbReference type="ARBA" id="ARBA00022695"/>
    </source>
</evidence>
<evidence type="ECO:0000256" key="8">
    <source>
        <dbReference type="ARBA" id="ARBA00022842"/>
    </source>
</evidence>
<comment type="cofactor">
    <cofactor evidence="1">
        <name>Mg(2+)</name>
        <dbReference type="ChEBI" id="CHEBI:18420"/>
    </cofactor>
</comment>
<keyword evidence="8" id="KW-0460">Magnesium</keyword>
<dbReference type="InterPro" id="IPR052038">
    <property type="entry name" value="Type-VII_TA_antitoxin"/>
</dbReference>
<keyword evidence="3 11" id="KW-0808">Transferase</keyword>
<dbReference type="Pfam" id="PF01909">
    <property type="entry name" value="NTP_transf_2"/>
    <property type="match status" value="1"/>
</dbReference>
<keyword evidence="6" id="KW-0547">Nucleotide-binding</keyword>
<dbReference type="SUPFAM" id="SSF81301">
    <property type="entry name" value="Nucleotidyltransferase"/>
    <property type="match status" value="1"/>
</dbReference>
<evidence type="ECO:0000256" key="7">
    <source>
        <dbReference type="ARBA" id="ARBA00022840"/>
    </source>
</evidence>
<evidence type="ECO:0000256" key="9">
    <source>
        <dbReference type="ARBA" id="ARBA00038276"/>
    </source>
</evidence>
<comment type="similarity">
    <text evidence="9">Belongs to the MntA antitoxin family.</text>
</comment>
<evidence type="ECO:0000256" key="6">
    <source>
        <dbReference type="ARBA" id="ARBA00022741"/>
    </source>
</evidence>
<dbReference type="AlphaFoldDB" id="A0A809QYE5"/>
<evidence type="ECO:0000256" key="2">
    <source>
        <dbReference type="ARBA" id="ARBA00022649"/>
    </source>
</evidence>